<dbReference type="PANTHER" id="PTHR23073">
    <property type="entry name" value="26S PROTEASOME REGULATORY SUBUNIT"/>
    <property type="match status" value="1"/>
</dbReference>
<keyword evidence="6" id="KW-1185">Reference proteome</keyword>
<keyword evidence="3" id="KW-0067">ATP-binding</keyword>
<dbReference type="InterPro" id="IPR003593">
    <property type="entry name" value="AAA+_ATPase"/>
</dbReference>
<dbReference type="Gene3D" id="1.10.8.60">
    <property type="match status" value="1"/>
</dbReference>
<organism evidence="5 6">
    <name type="scientific">Pseudomonas phage Zuri</name>
    <dbReference type="NCBI Taxonomy" id="2604899"/>
    <lineage>
        <taxon>Viruses</taxon>
        <taxon>Duplodnaviria</taxon>
        <taxon>Heunggongvirae</taxon>
        <taxon>Uroviricota</taxon>
        <taxon>Caudoviricetes</taxon>
        <taxon>Schitoviridae</taxon>
        <taxon>Zurivirus</taxon>
        <taxon>Zurivirus zuri</taxon>
    </lineage>
</organism>
<dbReference type="InterPro" id="IPR027417">
    <property type="entry name" value="P-loop_NTPase"/>
</dbReference>
<dbReference type="EMBL" id="MK863032">
    <property type="protein sequence ID" value="QEM41134.1"/>
    <property type="molecule type" value="Genomic_DNA"/>
</dbReference>
<dbReference type="GO" id="GO:0016887">
    <property type="term" value="F:ATP hydrolysis activity"/>
    <property type="evidence" value="ECO:0007669"/>
    <property type="project" value="InterPro"/>
</dbReference>
<keyword evidence="2" id="KW-0547">Nucleotide-binding</keyword>
<evidence type="ECO:0000313" key="6">
    <source>
        <dbReference type="Proteomes" id="UP000322075"/>
    </source>
</evidence>
<evidence type="ECO:0000256" key="3">
    <source>
        <dbReference type="ARBA" id="ARBA00022840"/>
    </source>
</evidence>
<protein>
    <recommendedName>
        <fullName evidence="4">AAA+ ATPase domain-containing protein</fullName>
    </recommendedName>
</protein>
<dbReference type="Proteomes" id="UP000322075">
    <property type="component" value="Segment"/>
</dbReference>
<dbReference type="CDD" id="cd19481">
    <property type="entry name" value="RecA-like_protease"/>
    <property type="match status" value="1"/>
</dbReference>
<evidence type="ECO:0000313" key="5">
    <source>
        <dbReference type="EMBL" id="QEM41134.1"/>
    </source>
</evidence>
<evidence type="ECO:0000256" key="2">
    <source>
        <dbReference type="ARBA" id="ARBA00022741"/>
    </source>
</evidence>
<accession>A0A5C1K6V4</accession>
<dbReference type="InterPro" id="IPR050221">
    <property type="entry name" value="26S_Proteasome_ATPase"/>
</dbReference>
<feature type="domain" description="AAA+ ATPase" evidence="4">
    <location>
        <begin position="248"/>
        <end position="372"/>
    </location>
</feature>
<dbReference type="InterPro" id="IPR003959">
    <property type="entry name" value="ATPase_AAA_core"/>
</dbReference>
<dbReference type="SMART" id="SM00382">
    <property type="entry name" value="AAA"/>
    <property type="match status" value="1"/>
</dbReference>
<comment type="similarity">
    <text evidence="1">Belongs to the AAA ATPase family.</text>
</comment>
<dbReference type="Gene3D" id="3.40.50.300">
    <property type="entry name" value="P-loop containing nucleotide triphosphate hydrolases"/>
    <property type="match status" value="1"/>
</dbReference>
<sequence>MDIRQILKEILMAQAKAPSRTLATEDNAVQVAEIVHHKGQLMIPEGMTVDQAIDLLDRRRSYLEEVVAVRRTFNVFPWDGANALAIALEEQFGWAAAEGTPTFFGKRPPEMITIEVGPGLTRKIPWGRFSLPGVDGYVQTTSSRVDGRIVFSCYAEVKRNSEKTVEDLYDRIGKYLNSNSIYAGQAIKIRFRDDEGDLLEMPEPKFLETAHISRDMLVYSKEVTEQIETNLFAPIERIQDCLANDIPVKRGVLLGGPYGTGKTMAATVASRLAVDNGVTYLYVPHADELGDAIAFAKQYQSTACVIFCEDIDRAITGERSVEMDDILNILDGIDTKGNKIITVLTTNHLLDINPALLRPGRLDSIINVVAPDAEAVERLVRLYGKESILPETDLTEVGKLLDGAIPAVVAEVVKRAKLAQLRLQPKGTKVEAISAEALIVSAKSIKPQMDLLEQQSRVKVAEPTFKEVMGDALNHALNGTKELLAIQAKQTAEMHERIV</sequence>
<dbReference type="GO" id="GO:0005524">
    <property type="term" value="F:ATP binding"/>
    <property type="evidence" value="ECO:0007669"/>
    <property type="project" value="UniProtKB-KW"/>
</dbReference>
<proteinExistence type="inferred from homology"/>
<gene>
    <name evidence="5" type="ORF">Zuri_37</name>
</gene>
<name>A0A5C1K6V4_9CAUD</name>
<reference evidence="5" key="1">
    <citation type="submission" date="2019-04" db="EMBL/GenBank/DDBJ databases">
        <authorList>
            <person name="Assadpour T."/>
            <person name="Ahmed J."/>
            <person name="Anderson S."/>
            <person name="Espinosa K."/>
            <person name="Gadsden T."/>
            <person name="Graham A."/>
            <person name="Hajjar W."/>
            <person name="Howard T."/>
            <person name="Lacafta O."/>
            <person name="Matney K."/>
            <person name="Matsen K."/>
            <person name="Osu J."/>
            <person name="Rupe E."/>
            <person name="Sang H."/>
            <person name="Wadi S."/>
            <person name="McNeal J."/>
            <person name="Temple L."/>
        </authorList>
    </citation>
    <scope>NUCLEOTIDE SEQUENCE [LARGE SCALE GENOMIC DNA]</scope>
</reference>
<dbReference type="SUPFAM" id="SSF52540">
    <property type="entry name" value="P-loop containing nucleoside triphosphate hydrolases"/>
    <property type="match status" value="1"/>
</dbReference>
<dbReference type="Pfam" id="PF00004">
    <property type="entry name" value="AAA"/>
    <property type="match status" value="1"/>
</dbReference>
<evidence type="ECO:0000259" key="4">
    <source>
        <dbReference type="SMART" id="SM00382"/>
    </source>
</evidence>
<evidence type="ECO:0000256" key="1">
    <source>
        <dbReference type="ARBA" id="ARBA00006914"/>
    </source>
</evidence>